<dbReference type="InterPro" id="IPR051198">
    <property type="entry name" value="BchE-like"/>
</dbReference>
<dbReference type="PANTHER" id="PTHR43409:SF7">
    <property type="entry name" value="BLL1977 PROTEIN"/>
    <property type="match status" value="1"/>
</dbReference>
<evidence type="ECO:0000256" key="3">
    <source>
        <dbReference type="ARBA" id="ARBA00022723"/>
    </source>
</evidence>
<dbReference type="SMART" id="SM00729">
    <property type="entry name" value="Elp3"/>
    <property type="match status" value="1"/>
</dbReference>
<reference evidence="7 8" key="1">
    <citation type="journal article" date="2017" name="ISME J.">
        <title>Potential for microbial H2 and metal transformations associated with novel bacteria and archaea in deep terrestrial subsurface sediments.</title>
        <authorList>
            <person name="Hernsdorf A.W."/>
            <person name="Amano Y."/>
            <person name="Miyakawa K."/>
            <person name="Ise K."/>
            <person name="Suzuki Y."/>
            <person name="Anantharaman K."/>
            <person name="Probst A."/>
            <person name="Burstein D."/>
            <person name="Thomas B.C."/>
            <person name="Banfield J.F."/>
        </authorList>
    </citation>
    <scope>NUCLEOTIDE SEQUENCE [LARGE SCALE GENOMIC DNA]</scope>
    <source>
        <strain evidence="7">HGW-Wallbacteria-1</strain>
    </source>
</reference>
<feature type="domain" description="Elp3/MiaA/NifB-like radical SAM core" evidence="6">
    <location>
        <begin position="208"/>
        <end position="419"/>
    </location>
</feature>
<accession>A0A2N1PPP7</accession>
<name>A0A2N1PPP7_9BACT</name>
<dbReference type="GO" id="GO:0003824">
    <property type="term" value="F:catalytic activity"/>
    <property type="evidence" value="ECO:0007669"/>
    <property type="project" value="InterPro"/>
</dbReference>
<dbReference type="SFLD" id="SFLDS00029">
    <property type="entry name" value="Radical_SAM"/>
    <property type="match status" value="1"/>
</dbReference>
<keyword evidence="5" id="KW-0411">Iron-sulfur</keyword>
<dbReference type="SUPFAM" id="SSF102114">
    <property type="entry name" value="Radical SAM enzymes"/>
    <property type="match status" value="1"/>
</dbReference>
<dbReference type="PANTHER" id="PTHR43409">
    <property type="entry name" value="ANAEROBIC MAGNESIUM-PROTOPORPHYRIN IX MONOMETHYL ESTER CYCLASE-RELATED"/>
    <property type="match status" value="1"/>
</dbReference>
<organism evidence="7 8">
    <name type="scientific">Candidatus Wallbacteria bacterium HGW-Wallbacteria-1</name>
    <dbReference type="NCBI Taxonomy" id="2013854"/>
    <lineage>
        <taxon>Bacteria</taxon>
        <taxon>Candidatus Walliibacteriota</taxon>
    </lineage>
</organism>
<dbReference type="Gene3D" id="3.40.50.280">
    <property type="entry name" value="Cobalamin-binding domain"/>
    <property type="match status" value="1"/>
</dbReference>
<evidence type="ECO:0000256" key="5">
    <source>
        <dbReference type="ARBA" id="ARBA00023014"/>
    </source>
</evidence>
<keyword evidence="3" id="KW-0479">Metal-binding</keyword>
<protein>
    <recommendedName>
        <fullName evidence="6">Elp3/MiaA/NifB-like radical SAM core domain-containing protein</fullName>
    </recommendedName>
</protein>
<dbReference type="InterPro" id="IPR006638">
    <property type="entry name" value="Elp3/MiaA/NifB-like_rSAM"/>
</dbReference>
<dbReference type="GO" id="GO:0051536">
    <property type="term" value="F:iron-sulfur cluster binding"/>
    <property type="evidence" value="ECO:0007669"/>
    <property type="project" value="UniProtKB-KW"/>
</dbReference>
<sequence>MSEKCDVHHGKSHCLNKVSQRIALIEPAVDAECLITEIFWQIRCSLSFLSYSLHEQGWETQLFHEEILNIDNRIEFIASHFPIAGISVTINTISRAVEIARKLKAVNNGIFIIFGGITAPHYSSILLGIGDCVIQGPGEAVLMEVVTNCGNSDYLRTIPGLIIKDSNNTPVFTDQNTSFIDHPCRFEDIHGFGGFSEKRNILGLRKPPLYSLFFSTGCVNRCKFCMSDRQYRIRKVDNVMADLNSILRFHKTPLPPRIMLVDDCPFGNMAIFSNLLKEFQHKRKSRKFDLLMQFHIRPILENPEILKSMRQAGVTTLLLGMETTSAKSLESQAKGTKPEDHLKVLQQCRNNGITPYGYFMAGFETDTPETIISVFDFIIKNRMVAQVLPMGIMSPEMAGCTIQSPSIRWTDSRMKSLDPFSFGASMKVSHRHPLISPPELQKMLIAGYDRIYSWKRVFTMSSAREMVYQSLFSLAWRKWRKGLLTHLNYLRLLHNFSVMSTSPKLNINEKQ</sequence>
<dbReference type="GO" id="GO:0005829">
    <property type="term" value="C:cytosol"/>
    <property type="evidence" value="ECO:0007669"/>
    <property type="project" value="TreeGrafter"/>
</dbReference>
<dbReference type="EMBL" id="PGXC01000006">
    <property type="protein sequence ID" value="PKK90310.1"/>
    <property type="molecule type" value="Genomic_DNA"/>
</dbReference>
<evidence type="ECO:0000256" key="2">
    <source>
        <dbReference type="ARBA" id="ARBA00022691"/>
    </source>
</evidence>
<keyword evidence="4" id="KW-0408">Iron</keyword>
<dbReference type="InterPro" id="IPR007197">
    <property type="entry name" value="rSAM"/>
</dbReference>
<evidence type="ECO:0000256" key="1">
    <source>
        <dbReference type="ARBA" id="ARBA00001966"/>
    </source>
</evidence>
<gene>
    <name evidence="7" type="ORF">CVV64_10105</name>
</gene>
<keyword evidence="2" id="KW-0949">S-adenosyl-L-methionine</keyword>
<dbReference type="Proteomes" id="UP000233256">
    <property type="component" value="Unassembled WGS sequence"/>
</dbReference>
<comment type="caution">
    <text evidence="7">The sequence shown here is derived from an EMBL/GenBank/DDBJ whole genome shotgun (WGS) entry which is preliminary data.</text>
</comment>
<evidence type="ECO:0000313" key="8">
    <source>
        <dbReference type="Proteomes" id="UP000233256"/>
    </source>
</evidence>
<dbReference type="InterPro" id="IPR023404">
    <property type="entry name" value="rSAM_horseshoe"/>
</dbReference>
<dbReference type="SFLD" id="SFLDG01082">
    <property type="entry name" value="B12-binding_domain_containing"/>
    <property type="match status" value="1"/>
</dbReference>
<evidence type="ECO:0000259" key="6">
    <source>
        <dbReference type="SMART" id="SM00729"/>
    </source>
</evidence>
<evidence type="ECO:0000256" key="4">
    <source>
        <dbReference type="ARBA" id="ARBA00023004"/>
    </source>
</evidence>
<dbReference type="GO" id="GO:0046872">
    <property type="term" value="F:metal ion binding"/>
    <property type="evidence" value="ECO:0007669"/>
    <property type="project" value="UniProtKB-KW"/>
</dbReference>
<dbReference type="InterPro" id="IPR058240">
    <property type="entry name" value="rSAM_sf"/>
</dbReference>
<dbReference type="AlphaFoldDB" id="A0A2N1PPP7"/>
<proteinExistence type="predicted"/>
<evidence type="ECO:0000313" key="7">
    <source>
        <dbReference type="EMBL" id="PKK90310.1"/>
    </source>
</evidence>
<comment type="cofactor">
    <cofactor evidence="1">
        <name>[4Fe-4S] cluster</name>
        <dbReference type="ChEBI" id="CHEBI:49883"/>
    </cofactor>
</comment>
<dbReference type="Gene3D" id="3.80.30.20">
    <property type="entry name" value="tm_1862 like domain"/>
    <property type="match status" value="1"/>
</dbReference>
<dbReference type="Pfam" id="PF04055">
    <property type="entry name" value="Radical_SAM"/>
    <property type="match status" value="1"/>
</dbReference>